<dbReference type="SMART" id="SM00220">
    <property type="entry name" value="S_TKc"/>
    <property type="match status" value="1"/>
</dbReference>
<organism evidence="3 4">
    <name type="scientific">Actinomadura gamaensis</name>
    <dbReference type="NCBI Taxonomy" id="1763541"/>
    <lineage>
        <taxon>Bacteria</taxon>
        <taxon>Bacillati</taxon>
        <taxon>Actinomycetota</taxon>
        <taxon>Actinomycetes</taxon>
        <taxon>Streptosporangiales</taxon>
        <taxon>Thermomonosporaceae</taxon>
        <taxon>Actinomadura</taxon>
    </lineage>
</organism>
<dbReference type="CDD" id="cd13973">
    <property type="entry name" value="PK_MviN-like"/>
    <property type="match status" value="1"/>
</dbReference>
<feature type="compositionally biased region" description="Polar residues" evidence="1">
    <location>
        <begin position="421"/>
        <end position="431"/>
    </location>
</feature>
<comment type="caution">
    <text evidence="3">The sequence shown here is derived from an EMBL/GenBank/DDBJ whole genome shotgun (WGS) entry which is preliminary data.</text>
</comment>
<reference evidence="4" key="1">
    <citation type="journal article" date="2019" name="Int. J. Syst. Evol. Microbiol.">
        <title>The Global Catalogue of Microorganisms (GCM) 10K type strain sequencing project: providing services to taxonomists for standard genome sequencing and annotation.</title>
        <authorList>
            <consortium name="The Broad Institute Genomics Platform"/>
            <consortium name="The Broad Institute Genome Sequencing Center for Infectious Disease"/>
            <person name="Wu L."/>
            <person name="Ma J."/>
        </authorList>
    </citation>
    <scope>NUCLEOTIDE SEQUENCE [LARGE SCALE GENOMIC DNA]</scope>
    <source>
        <strain evidence="4">KLKA75</strain>
    </source>
</reference>
<feature type="compositionally biased region" description="Low complexity" evidence="1">
    <location>
        <begin position="202"/>
        <end position="218"/>
    </location>
</feature>
<evidence type="ECO:0000313" key="3">
    <source>
        <dbReference type="EMBL" id="MFC4908784.1"/>
    </source>
</evidence>
<evidence type="ECO:0000259" key="2">
    <source>
        <dbReference type="SMART" id="SM00220"/>
    </source>
</evidence>
<feature type="compositionally biased region" description="Low complexity" evidence="1">
    <location>
        <begin position="312"/>
        <end position="321"/>
    </location>
</feature>
<feature type="region of interest" description="Disordered" evidence="1">
    <location>
        <begin position="299"/>
        <end position="376"/>
    </location>
</feature>
<feature type="region of interest" description="Disordered" evidence="1">
    <location>
        <begin position="190"/>
        <end position="240"/>
    </location>
</feature>
<feature type="compositionally biased region" description="Polar residues" evidence="1">
    <location>
        <begin position="221"/>
        <end position="235"/>
    </location>
</feature>
<protein>
    <submittedName>
        <fullName evidence="3">AMP-binding protein</fullName>
    </submittedName>
</protein>
<dbReference type="SUPFAM" id="SSF56112">
    <property type="entry name" value="Protein kinase-like (PK-like)"/>
    <property type="match status" value="1"/>
</dbReference>
<dbReference type="Gene3D" id="1.10.510.10">
    <property type="entry name" value="Transferase(Phosphotransferase) domain 1"/>
    <property type="match status" value="1"/>
</dbReference>
<keyword evidence="4" id="KW-1185">Reference proteome</keyword>
<feature type="domain" description="Protein kinase" evidence="2">
    <location>
        <begin position="16"/>
        <end position="279"/>
    </location>
</feature>
<dbReference type="Proteomes" id="UP001595872">
    <property type="component" value="Unassembled WGS sequence"/>
</dbReference>
<dbReference type="Gene3D" id="3.30.200.20">
    <property type="entry name" value="Phosphorylase Kinase, domain 1"/>
    <property type="match status" value="1"/>
</dbReference>
<dbReference type="RefSeq" id="WP_378255735.1">
    <property type="nucleotide sequence ID" value="NZ_JBHSIT010000004.1"/>
</dbReference>
<feature type="compositionally biased region" description="Basic residues" evidence="1">
    <location>
        <begin position="367"/>
        <end position="376"/>
    </location>
</feature>
<evidence type="ECO:0000313" key="4">
    <source>
        <dbReference type="Proteomes" id="UP001595872"/>
    </source>
</evidence>
<dbReference type="InterPro" id="IPR011009">
    <property type="entry name" value="Kinase-like_dom_sf"/>
</dbReference>
<dbReference type="EMBL" id="JBHSIT010000004">
    <property type="protein sequence ID" value="MFC4908784.1"/>
    <property type="molecule type" value="Genomic_DNA"/>
</dbReference>
<proteinExistence type="predicted"/>
<accession>A0ABV9TXS2</accession>
<sequence length="579" mass="59359">MSTSVIEPGARLAGRYRLEERIKDSGGSSLWKAIDEILARAVAVRTFEPGFPRVHEVVTAARAASRLTDPRLTQVFDADDAGERAYVVSEWVVGETLEQMLAKAPLEPGRATTLLYEAAEALSAAHAAGLAHLCLSPRDLVWTTGGTVKVLGVATDAVLADHYSDSPAAVDTRGLGSMLYAALTAHWPGEPSRSSLPAAPTAASKGAGRPGGSAARGPDLNVTTPDAGSKANVTTPDEPAPLLAPRLVQAGVPSAVDDIVCRSLGLPAPASGPDAQPITTPADFAAALRRVPRTPLPLFAGLGSAPTPRPAAPTHATAAYRQPPPAQAQPAQAPPPARTAVPPRPRRSPSPSTSPPPVQPTTPVGRPAHHGAPRKPVNRGLLGIAAAALTVVVGLGAWALSSGGGDDSGKTGKQGGVAHGGQTSSPSQAAPTTLKPVNAFPIEDGDSRDSQFEKNLDLLTSGGGSHSRFWQSATYHGENFGNLLKGIGVVFDLGRKVKVDSVRVNTAGVSGAPMQLRVGDGREIGALHVVGKATSESGAFSIKAEKSATGQYVCVWFTTPVSDGFKAKLSEVTILGTAG</sequence>
<evidence type="ECO:0000256" key="1">
    <source>
        <dbReference type="SAM" id="MobiDB-lite"/>
    </source>
</evidence>
<feature type="region of interest" description="Disordered" evidence="1">
    <location>
        <begin position="403"/>
        <end position="439"/>
    </location>
</feature>
<feature type="compositionally biased region" description="Pro residues" evidence="1">
    <location>
        <begin position="322"/>
        <end position="337"/>
    </location>
</feature>
<feature type="compositionally biased region" description="Gly residues" evidence="1">
    <location>
        <begin position="403"/>
        <end position="419"/>
    </location>
</feature>
<name>A0ABV9TXS2_9ACTN</name>
<gene>
    <name evidence="3" type="ORF">ACFPCY_15765</name>
</gene>
<dbReference type="InterPro" id="IPR000719">
    <property type="entry name" value="Prot_kinase_dom"/>
</dbReference>